<dbReference type="Proteomes" id="UP000887576">
    <property type="component" value="Unplaced"/>
</dbReference>
<accession>A0AC34PVX3</accession>
<name>A0AC34PVX3_9BILA</name>
<protein>
    <submittedName>
        <fullName evidence="2">Major facilitator superfamily (MFS) profile domain-containing protein</fullName>
    </submittedName>
</protein>
<evidence type="ECO:0000313" key="1">
    <source>
        <dbReference type="Proteomes" id="UP000887576"/>
    </source>
</evidence>
<evidence type="ECO:0000313" key="2">
    <source>
        <dbReference type="WBParaSite" id="JU765_v2.g10519.t1"/>
    </source>
</evidence>
<proteinExistence type="predicted"/>
<reference evidence="2" key="1">
    <citation type="submission" date="2022-11" db="UniProtKB">
        <authorList>
            <consortium name="WormBaseParasite"/>
        </authorList>
    </citation>
    <scope>IDENTIFICATION</scope>
</reference>
<dbReference type="WBParaSite" id="JU765_v2.g10519.t1">
    <property type="protein sequence ID" value="JU765_v2.g10519.t1"/>
    <property type="gene ID" value="JU765_v2.g10519"/>
</dbReference>
<organism evidence="1 2">
    <name type="scientific">Panagrolaimus sp. JU765</name>
    <dbReference type="NCBI Taxonomy" id="591449"/>
    <lineage>
        <taxon>Eukaryota</taxon>
        <taxon>Metazoa</taxon>
        <taxon>Ecdysozoa</taxon>
        <taxon>Nematoda</taxon>
        <taxon>Chromadorea</taxon>
        <taxon>Rhabditida</taxon>
        <taxon>Tylenchina</taxon>
        <taxon>Panagrolaimomorpha</taxon>
        <taxon>Panagrolaimoidea</taxon>
        <taxon>Panagrolaimidae</taxon>
        <taxon>Panagrolaimus</taxon>
    </lineage>
</organism>
<sequence length="520" mass="57504">MPIKGMEYPFTGPVLPKKMSIELVDAVAYAEPRCRRRTVIKLFLIGCVLTCITNFPSAFTHTSVNTAVEKIDVYINGSFVSRGQAFSDTMVIVIRSAFNNCWYAGQVIGALFSPLITDKYGRKPAYILATACMTLACALQMIATLLPYPELLILGRMLASLFSPMSDAVLILYLQETSPTEIRGVLSSLMATGYSAMALLGMVLGIEKILGHSLTLLLSVPIIPGILACGFLAWLPETPKFLMITKKNRTAAMESLNFYQGEKPENNEILNDYQCESKNEPTETGTLRDLICIPYLRRALLLSFTVLTLTLPFYVFLQSSTHLLVLIDIPSEIAQVSSSAVMITLMTSCVLATFLLKQFGRRSLLVFFGSGSVLALCVFVIAALFVEQISWMKYVALSGIIGYIAAYGMAIGPISYFIAPELVPLQHRSNMFCVCFSLNSFFVVFTNFPVSTMFEYLGPLVFVPLFIIPSAISVVYIYLTLPETKGRESHEIVQMLKCGSRHLNKINPQRGILESTSSKY</sequence>